<evidence type="ECO:0000256" key="1">
    <source>
        <dbReference type="SAM" id="Phobius"/>
    </source>
</evidence>
<keyword evidence="1" id="KW-1133">Transmembrane helix</keyword>
<comment type="caution">
    <text evidence="2">The sequence shown here is derived from an EMBL/GenBank/DDBJ whole genome shotgun (WGS) entry which is preliminary data.</text>
</comment>
<feature type="transmembrane region" description="Helical" evidence="1">
    <location>
        <begin position="100"/>
        <end position="117"/>
    </location>
</feature>
<dbReference type="AlphaFoldDB" id="A0A226EBM0"/>
<keyword evidence="1" id="KW-0472">Membrane</keyword>
<dbReference type="OrthoDB" id="10686348at2759"/>
<evidence type="ECO:0000313" key="2">
    <source>
        <dbReference type="EMBL" id="OXA54598.1"/>
    </source>
</evidence>
<evidence type="ECO:0008006" key="4">
    <source>
        <dbReference type="Google" id="ProtNLM"/>
    </source>
</evidence>
<gene>
    <name evidence="2" type="ORF">Fcan01_10663</name>
</gene>
<feature type="transmembrane region" description="Helical" evidence="1">
    <location>
        <begin position="57"/>
        <end position="80"/>
    </location>
</feature>
<accession>A0A226EBM0</accession>
<keyword evidence="3" id="KW-1185">Reference proteome</keyword>
<name>A0A226EBM0_FOLCA</name>
<protein>
    <recommendedName>
        <fullName evidence="4">Odorant receptor</fullName>
    </recommendedName>
</protein>
<feature type="transmembrane region" description="Helical" evidence="1">
    <location>
        <begin position="129"/>
        <end position="147"/>
    </location>
</feature>
<keyword evidence="1" id="KW-0812">Transmembrane</keyword>
<dbReference type="EMBL" id="LNIX01000005">
    <property type="protein sequence ID" value="OXA54598.1"/>
    <property type="molecule type" value="Genomic_DNA"/>
</dbReference>
<organism evidence="2 3">
    <name type="scientific">Folsomia candida</name>
    <name type="common">Springtail</name>
    <dbReference type="NCBI Taxonomy" id="158441"/>
    <lineage>
        <taxon>Eukaryota</taxon>
        <taxon>Metazoa</taxon>
        <taxon>Ecdysozoa</taxon>
        <taxon>Arthropoda</taxon>
        <taxon>Hexapoda</taxon>
        <taxon>Collembola</taxon>
        <taxon>Entomobryomorpha</taxon>
        <taxon>Isotomoidea</taxon>
        <taxon>Isotomidae</taxon>
        <taxon>Proisotominae</taxon>
        <taxon>Folsomia</taxon>
    </lineage>
</organism>
<reference evidence="2 3" key="1">
    <citation type="submission" date="2015-12" db="EMBL/GenBank/DDBJ databases">
        <title>The genome of Folsomia candida.</title>
        <authorList>
            <person name="Faddeeva A."/>
            <person name="Derks M.F."/>
            <person name="Anvar Y."/>
            <person name="Smit S."/>
            <person name="Van Straalen N."/>
            <person name="Roelofs D."/>
        </authorList>
    </citation>
    <scope>NUCLEOTIDE SEQUENCE [LARGE SCALE GENOMIC DNA]</scope>
    <source>
        <strain evidence="2 3">VU population</strain>
        <tissue evidence="2">Whole body</tissue>
    </source>
</reference>
<proteinExistence type="predicted"/>
<dbReference type="Proteomes" id="UP000198287">
    <property type="component" value="Unassembled WGS sequence"/>
</dbReference>
<feature type="transmembrane region" description="Helical" evidence="1">
    <location>
        <begin position="179"/>
        <end position="202"/>
    </location>
</feature>
<evidence type="ECO:0000313" key="3">
    <source>
        <dbReference type="Proteomes" id="UP000198287"/>
    </source>
</evidence>
<sequence>MDKFSKTSSIFHSKHLKSWETWFYFMVKTSEKFCLFPVKWDHKANTLKRATSRTRTAIWLTLYAYMWADTVYQMVTIMTLNYQTVEMVDVMKLLLHGSTRLAACVLIYGFLDGSNLIQQHFQQTYRNAVINDGILLFAVFGAITLHLQPFGPTMQHLQERQSVRYWGAWLLPRKFYNSIPGIILFGLGELLISCVAVFGAAYEGLLLVVYTQVSRYWLCVLEKSARSELLYPWVNFRNLRLYRALHVLNCGHNDACAEIIWPIAQHVLATVHTLTNVLAIKCFHKITKPTAFLLMMGTCLFTIFERSALKGAANVYEVSSKFKNHVGRQGMKRGRVIGRSIRCLRIQVGSAYYFKMSTFNTFMQTVVEWTINVMLTFF</sequence>